<dbReference type="SUPFAM" id="SSF48647">
    <property type="entry name" value="Fungal elicitin"/>
    <property type="match status" value="1"/>
</dbReference>
<dbReference type="Pfam" id="PF00964">
    <property type="entry name" value="Elicitin"/>
    <property type="match status" value="1"/>
</dbReference>
<reference evidence="8 9" key="1">
    <citation type="submission" date="2018-09" db="EMBL/GenBank/DDBJ databases">
        <title>Genomic investigation of the strawberry pathogen Phytophthora fragariae indicates pathogenicity is determined by transcriptional variation in three key races.</title>
        <authorList>
            <person name="Adams T.M."/>
            <person name="Armitage A.D."/>
            <person name="Sobczyk M.K."/>
            <person name="Bates H.J."/>
            <person name="Dunwell J.M."/>
            <person name="Nellist C.F."/>
            <person name="Harrison R.J."/>
        </authorList>
    </citation>
    <scope>NUCLEOTIDE SEQUENCE [LARGE SCALE GENOMIC DNA]</scope>
    <source>
        <strain evidence="8 9">NOV-77</strain>
    </source>
</reference>
<evidence type="ECO:0000256" key="5">
    <source>
        <dbReference type="ARBA" id="ARBA00023157"/>
    </source>
</evidence>
<accession>A0A6G0S1K9</accession>
<dbReference type="InterPro" id="IPR036470">
    <property type="entry name" value="Elicitin_sf"/>
</dbReference>
<dbReference type="EMBL" id="QXFY01000334">
    <property type="protein sequence ID" value="KAE9347577.1"/>
    <property type="molecule type" value="Genomic_DNA"/>
</dbReference>
<dbReference type="Proteomes" id="UP000486351">
    <property type="component" value="Unassembled WGS sequence"/>
</dbReference>
<evidence type="ECO:0000256" key="4">
    <source>
        <dbReference type="ARBA" id="ARBA00022978"/>
    </source>
</evidence>
<keyword evidence="7" id="KW-0732">Signal</keyword>
<evidence type="ECO:0000256" key="7">
    <source>
        <dbReference type="SAM" id="SignalP"/>
    </source>
</evidence>
<keyword evidence="4 6" id="KW-0928">Hypersensitive response elicitation</keyword>
<keyword evidence="3 6" id="KW-0964">Secreted</keyword>
<comment type="subcellular location">
    <subcellularLocation>
        <location evidence="1 6">Secreted</location>
    </subcellularLocation>
</comment>
<sequence length="155" mass="16337">MQSLVIFLTAMLFVTSVARAHNCTAVEVYTALEPVASDANFVTCQSDSNYTLLSFKSPSLNQSEAFCASSACQTLLNTTLSSGLLPDCQVVIGAHTLNLTNAVTIATKCSTSLKERAVSKEEGDDTLGHTTDNVVTVVGHSVPMDDLSAALSLLF</sequence>
<dbReference type="Gene3D" id="1.10.239.10">
    <property type="entry name" value="Elicitin domain"/>
    <property type="match status" value="1"/>
</dbReference>
<evidence type="ECO:0000313" key="8">
    <source>
        <dbReference type="EMBL" id="KAE9347577.1"/>
    </source>
</evidence>
<comment type="similarity">
    <text evidence="2 6">Belongs to the elicitin family.</text>
</comment>
<proteinExistence type="inferred from homology"/>
<comment type="function">
    <text evidence="6">Induces local and distal defense responses (incompatible hypersensitive reaction) in plants from the solanaceae and cruciferae families. Elicits leaf necrosis and causes the accumulation of pathogenesis-related proteins. Might interact with the lipidic molecules of the plasma membrane.</text>
</comment>
<dbReference type="GO" id="GO:0052040">
    <property type="term" value="P:symbiont-mediated perturbation of host programmed cell death"/>
    <property type="evidence" value="ECO:0007669"/>
    <property type="project" value="UniProtKB-UniRule"/>
</dbReference>
<protein>
    <recommendedName>
        <fullName evidence="6">Elicitin</fullName>
    </recommendedName>
</protein>
<dbReference type="AlphaFoldDB" id="A0A6G0S1K9"/>
<evidence type="ECO:0000256" key="2">
    <source>
        <dbReference type="ARBA" id="ARBA00009544"/>
    </source>
</evidence>
<dbReference type="SMART" id="SM01187">
    <property type="entry name" value="Elicitin"/>
    <property type="match status" value="1"/>
</dbReference>
<keyword evidence="5 6" id="KW-1015">Disulfide bond</keyword>
<name>A0A6G0S1K9_9STRA</name>
<feature type="signal peptide" evidence="7">
    <location>
        <begin position="1"/>
        <end position="20"/>
    </location>
</feature>
<evidence type="ECO:0000256" key="1">
    <source>
        <dbReference type="ARBA" id="ARBA00004613"/>
    </source>
</evidence>
<gene>
    <name evidence="8" type="ORF">PF008_g7748</name>
</gene>
<dbReference type="InterPro" id="IPR002200">
    <property type="entry name" value="Elicitin"/>
</dbReference>
<evidence type="ECO:0000313" key="9">
    <source>
        <dbReference type="Proteomes" id="UP000486351"/>
    </source>
</evidence>
<comment type="caution">
    <text evidence="8">The sequence shown here is derived from an EMBL/GenBank/DDBJ whole genome shotgun (WGS) entry which is preliminary data.</text>
</comment>
<evidence type="ECO:0000256" key="3">
    <source>
        <dbReference type="ARBA" id="ARBA00022525"/>
    </source>
</evidence>
<organism evidence="8 9">
    <name type="scientific">Phytophthora fragariae</name>
    <dbReference type="NCBI Taxonomy" id="53985"/>
    <lineage>
        <taxon>Eukaryota</taxon>
        <taxon>Sar</taxon>
        <taxon>Stramenopiles</taxon>
        <taxon>Oomycota</taxon>
        <taxon>Peronosporomycetes</taxon>
        <taxon>Peronosporales</taxon>
        <taxon>Peronosporaceae</taxon>
        <taxon>Phytophthora</taxon>
    </lineage>
</organism>
<dbReference type="GO" id="GO:0005576">
    <property type="term" value="C:extracellular region"/>
    <property type="evidence" value="ECO:0007669"/>
    <property type="project" value="UniProtKB-SubCell"/>
</dbReference>
<evidence type="ECO:0000256" key="6">
    <source>
        <dbReference type="RuleBase" id="RU368111"/>
    </source>
</evidence>
<feature type="chain" id="PRO_5026189559" description="Elicitin" evidence="7">
    <location>
        <begin position="21"/>
        <end position="155"/>
    </location>
</feature>